<protein>
    <submittedName>
        <fullName evidence="1">Uncharacterized protein</fullName>
    </submittedName>
</protein>
<proteinExistence type="predicted"/>
<organism evidence="1">
    <name type="scientific">Siphoviridae sp. ctJLl6</name>
    <dbReference type="NCBI Taxonomy" id="2827836"/>
    <lineage>
        <taxon>Viruses</taxon>
        <taxon>Duplodnaviria</taxon>
        <taxon>Heunggongvirae</taxon>
        <taxon>Uroviricota</taxon>
        <taxon>Caudoviricetes</taxon>
    </lineage>
</organism>
<dbReference type="EMBL" id="BK032565">
    <property type="protein sequence ID" value="DAF48210.1"/>
    <property type="molecule type" value="Genomic_DNA"/>
</dbReference>
<sequence>MAENPMLNKTRYGEKAKIEEAKATGIINEGDFVVTKDTDEFAFINPSGETRFLKSKSSKEYTLKGTDLGALKNGQTIPKEIDMDGLLSLITQKSIPATYTEPTVSLANNAGTASGNVEAGTSVTPKLRATFNKNDAGNLTAISIKKASVSVKDGSSSPLDYTGEAIVVGDETITFTATASYGDGEIKNDNLGQPSPNGQIKAGTVNSSGYSFTGKRNLFYGTGIGDLPELNSATVRGLSNKQLNPNAGTVFNINIAIGQQYVVFAYPATLRDVNQVFYVETNDPGVASNFTKNTVSVADARGGENGKISYKVYTYKMNVPAAAKMTFKVTI</sequence>
<reference evidence="1" key="1">
    <citation type="journal article" date="2021" name="Proc. Natl. Acad. Sci. U.S.A.">
        <title>A Catalog of Tens of Thousands of Viruses from Human Metagenomes Reveals Hidden Associations with Chronic Diseases.</title>
        <authorList>
            <person name="Tisza M.J."/>
            <person name="Buck C.B."/>
        </authorList>
    </citation>
    <scope>NUCLEOTIDE SEQUENCE</scope>
    <source>
        <strain evidence="1">CtJLl6</strain>
    </source>
</reference>
<accession>A0A8S5SBX4</accession>
<evidence type="ECO:0000313" key="1">
    <source>
        <dbReference type="EMBL" id="DAF48210.1"/>
    </source>
</evidence>
<name>A0A8S5SBX4_9CAUD</name>